<sequence length="134" mass="14937">RLTRPRKIEGKEVSVPIKTFVSFDFKDWLAGLLSRSGFEESMDAAWTGGANLEMRDIFDGQILREFKGPDGLHFSIGNGEGRYVFSLGCDFFNPHGNKQAGKKKSIGILSLVCLNLPPDLRYKPENMFLAGIIP</sequence>
<dbReference type="InParanoid" id="A0A2H3CGK9"/>
<feature type="non-terminal residue" evidence="1">
    <location>
        <position position="1"/>
    </location>
</feature>
<proteinExistence type="predicted"/>
<organism evidence="1 2">
    <name type="scientific">Armillaria gallica</name>
    <name type="common">Bulbous honey fungus</name>
    <name type="synonym">Armillaria bulbosa</name>
    <dbReference type="NCBI Taxonomy" id="47427"/>
    <lineage>
        <taxon>Eukaryota</taxon>
        <taxon>Fungi</taxon>
        <taxon>Dikarya</taxon>
        <taxon>Basidiomycota</taxon>
        <taxon>Agaricomycotina</taxon>
        <taxon>Agaricomycetes</taxon>
        <taxon>Agaricomycetidae</taxon>
        <taxon>Agaricales</taxon>
        <taxon>Marasmiineae</taxon>
        <taxon>Physalacriaceae</taxon>
        <taxon>Armillaria</taxon>
    </lineage>
</organism>
<reference evidence="2" key="1">
    <citation type="journal article" date="2017" name="Nat. Ecol. Evol.">
        <title>Genome expansion and lineage-specific genetic innovations in the forest pathogenic fungi Armillaria.</title>
        <authorList>
            <person name="Sipos G."/>
            <person name="Prasanna A.N."/>
            <person name="Walter M.C."/>
            <person name="O'Connor E."/>
            <person name="Balint B."/>
            <person name="Krizsan K."/>
            <person name="Kiss B."/>
            <person name="Hess J."/>
            <person name="Varga T."/>
            <person name="Slot J."/>
            <person name="Riley R."/>
            <person name="Boka B."/>
            <person name="Rigling D."/>
            <person name="Barry K."/>
            <person name="Lee J."/>
            <person name="Mihaltcheva S."/>
            <person name="LaButti K."/>
            <person name="Lipzen A."/>
            <person name="Waldron R."/>
            <person name="Moloney N.M."/>
            <person name="Sperisen C."/>
            <person name="Kredics L."/>
            <person name="Vagvoelgyi C."/>
            <person name="Patrignani A."/>
            <person name="Fitzpatrick D."/>
            <person name="Nagy I."/>
            <person name="Doyle S."/>
            <person name="Anderson J.B."/>
            <person name="Grigoriev I.V."/>
            <person name="Gueldener U."/>
            <person name="Muensterkoetter M."/>
            <person name="Nagy L.G."/>
        </authorList>
    </citation>
    <scope>NUCLEOTIDE SEQUENCE [LARGE SCALE GENOMIC DNA]</scope>
    <source>
        <strain evidence="2">Ar21-2</strain>
    </source>
</reference>
<gene>
    <name evidence="1" type="ORF">ARMGADRAFT_893123</name>
</gene>
<name>A0A2H3CGK9_ARMGA</name>
<protein>
    <submittedName>
        <fullName evidence="1">Uncharacterized protein</fullName>
    </submittedName>
</protein>
<evidence type="ECO:0000313" key="2">
    <source>
        <dbReference type="Proteomes" id="UP000217790"/>
    </source>
</evidence>
<dbReference type="STRING" id="47427.A0A2H3CGK9"/>
<accession>A0A2H3CGK9</accession>
<dbReference type="OrthoDB" id="3253623at2759"/>
<feature type="non-terminal residue" evidence="1">
    <location>
        <position position="134"/>
    </location>
</feature>
<dbReference type="AlphaFoldDB" id="A0A2H3CGK9"/>
<dbReference type="OMA" id="IWQSSIF"/>
<keyword evidence="2" id="KW-1185">Reference proteome</keyword>
<dbReference type="EMBL" id="KZ293737">
    <property type="protein sequence ID" value="PBK80990.1"/>
    <property type="molecule type" value="Genomic_DNA"/>
</dbReference>
<evidence type="ECO:0000313" key="1">
    <source>
        <dbReference type="EMBL" id="PBK80990.1"/>
    </source>
</evidence>
<dbReference type="Proteomes" id="UP000217790">
    <property type="component" value="Unassembled WGS sequence"/>
</dbReference>